<keyword evidence="10" id="KW-0626">Porin</keyword>
<keyword evidence="13" id="KW-0998">Cell outer membrane</keyword>
<comment type="subcellular location">
    <subcellularLocation>
        <location evidence="1">Cell outer membrane</location>
        <topology evidence="1">Multi-pass membrane protein</topology>
    </subcellularLocation>
</comment>
<evidence type="ECO:0000256" key="13">
    <source>
        <dbReference type="ARBA" id="ARBA00023237"/>
    </source>
</evidence>
<evidence type="ECO:0000256" key="1">
    <source>
        <dbReference type="ARBA" id="ARBA00004571"/>
    </source>
</evidence>
<dbReference type="Proteomes" id="UP000006695">
    <property type="component" value="Chromosome"/>
</dbReference>
<dbReference type="PANTHER" id="PTHR33619:SF3">
    <property type="entry name" value="POLYSACCHARIDE EXPORT PROTEIN GFCE-RELATED"/>
    <property type="match status" value="1"/>
</dbReference>
<keyword evidence="14" id="KW-0449">Lipoprotein</keyword>
<evidence type="ECO:0000256" key="2">
    <source>
        <dbReference type="ARBA" id="ARBA00009450"/>
    </source>
</evidence>
<accession>A5GEK9</accession>
<evidence type="ECO:0000259" key="16">
    <source>
        <dbReference type="Pfam" id="PF22461"/>
    </source>
</evidence>
<keyword evidence="5" id="KW-0762">Sugar transport</keyword>
<dbReference type="AlphaFoldDB" id="A5GEK9"/>
<dbReference type="EMBL" id="CP000698">
    <property type="protein sequence ID" value="ABQ25864.1"/>
    <property type="molecule type" value="Genomic_DNA"/>
</dbReference>
<dbReference type="Pfam" id="PF22461">
    <property type="entry name" value="SLBB_2"/>
    <property type="match status" value="2"/>
</dbReference>
<keyword evidence="9" id="KW-0406">Ion transport</keyword>
<keyword evidence="6" id="KW-0812">Transmembrane</keyword>
<evidence type="ECO:0000256" key="11">
    <source>
        <dbReference type="ARBA" id="ARBA00023136"/>
    </source>
</evidence>
<evidence type="ECO:0000256" key="5">
    <source>
        <dbReference type="ARBA" id="ARBA00022597"/>
    </source>
</evidence>
<dbReference type="STRING" id="351605.Gura_1669"/>
<feature type="domain" description="SLBB" evidence="16">
    <location>
        <begin position="229"/>
        <end position="310"/>
    </location>
</feature>
<evidence type="ECO:0000256" key="9">
    <source>
        <dbReference type="ARBA" id="ARBA00023065"/>
    </source>
</evidence>
<dbReference type="GO" id="GO:0009279">
    <property type="term" value="C:cell outer membrane"/>
    <property type="evidence" value="ECO:0007669"/>
    <property type="project" value="UniProtKB-SubCell"/>
</dbReference>
<dbReference type="GO" id="GO:0015159">
    <property type="term" value="F:polysaccharide transmembrane transporter activity"/>
    <property type="evidence" value="ECO:0007669"/>
    <property type="project" value="InterPro"/>
</dbReference>
<keyword evidence="18" id="KW-1185">Reference proteome</keyword>
<evidence type="ECO:0000313" key="17">
    <source>
        <dbReference type="EMBL" id="ABQ25864.1"/>
    </source>
</evidence>
<keyword evidence="11" id="KW-0472">Membrane</keyword>
<comment type="similarity">
    <text evidence="2">Belongs to the BexD/CtrA/VexA family.</text>
</comment>
<dbReference type="InterPro" id="IPR049712">
    <property type="entry name" value="Poly_export"/>
</dbReference>
<dbReference type="KEGG" id="gur:Gura_1669"/>
<dbReference type="Pfam" id="PF02563">
    <property type="entry name" value="Poly_export"/>
    <property type="match status" value="1"/>
</dbReference>
<dbReference type="Gene3D" id="3.30.1950.10">
    <property type="entry name" value="wza like domain"/>
    <property type="match status" value="1"/>
</dbReference>
<evidence type="ECO:0000256" key="14">
    <source>
        <dbReference type="ARBA" id="ARBA00023288"/>
    </source>
</evidence>
<keyword evidence="12" id="KW-0564">Palmitate</keyword>
<sequence length="347" mass="37503">MKLWSHRLCKALLFTLVCSILNGCPRYAPLPAGTVKEIDGHAASPIVAKESVTVTGEPLNGAPPADYLVGSGDILSVTVYGRADLVGMAGKGSRVDVNGTIQLPLVGSVQVAGLSLQQVRDRLQDSFKHYLREPSVVVEVLEYKSHPVYLLGQFKVSGTHYMDRPLNLLQGLALGNGLDATANLRGARLLRGKKILAVDIYSLLHEGDQRQNVWLQPGDTIYVPDNSLQNVFVFGAVKTPGPIPMRNGQLTLHQAVAAAGGLGETGYDPNLRIIRSLSPTRGELMVVDLDKILAGEARPFQLMDGDIVYVPKDFVGNWNQAINELLPTLQAVGAILNPFVQIKFLSQ</sequence>
<gene>
    <name evidence="17" type="ordered locus">Gura_1669</name>
</gene>
<dbReference type="HOGENOM" id="CLU_038343_4_2_7"/>
<keyword evidence="3" id="KW-0813">Transport</keyword>
<evidence type="ECO:0000256" key="6">
    <source>
        <dbReference type="ARBA" id="ARBA00022692"/>
    </source>
</evidence>
<dbReference type="InterPro" id="IPR054765">
    <property type="entry name" value="SLBB_dom"/>
</dbReference>
<reference evidence="17 18" key="1">
    <citation type="submission" date="2007-05" db="EMBL/GenBank/DDBJ databases">
        <title>Complete sequence of Geobacter uraniireducens Rf4.</title>
        <authorList>
            <consortium name="US DOE Joint Genome Institute"/>
            <person name="Copeland A."/>
            <person name="Lucas S."/>
            <person name="Lapidus A."/>
            <person name="Barry K."/>
            <person name="Detter J.C."/>
            <person name="Glavina del Rio T."/>
            <person name="Hammon N."/>
            <person name="Israni S."/>
            <person name="Dalin E."/>
            <person name="Tice H."/>
            <person name="Pitluck S."/>
            <person name="Chertkov O."/>
            <person name="Brettin T."/>
            <person name="Bruce D."/>
            <person name="Han C."/>
            <person name="Schmutz J."/>
            <person name="Larimer F."/>
            <person name="Land M."/>
            <person name="Hauser L."/>
            <person name="Kyrpides N."/>
            <person name="Mikhailova N."/>
            <person name="Shelobolina E."/>
            <person name="Aklujkar M."/>
            <person name="Lovley D."/>
            <person name="Richardson P."/>
        </authorList>
    </citation>
    <scope>NUCLEOTIDE SEQUENCE [LARGE SCALE GENOMIC DNA]</scope>
    <source>
        <strain evidence="17 18">Rf4</strain>
    </source>
</reference>
<name>A5GEK9_GEOUR</name>
<dbReference type="GO" id="GO:0046930">
    <property type="term" value="C:pore complex"/>
    <property type="evidence" value="ECO:0007669"/>
    <property type="project" value="UniProtKB-KW"/>
</dbReference>
<feature type="domain" description="Polysaccharide export protein N-terminal" evidence="15">
    <location>
        <begin position="63"/>
        <end position="140"/>
    </location>
</feature>
<dbReference type="Gene3D" id="3.10.560.10">
    <property type="entry name" value="Outer membrane lipoprotein wza domain like"/>
    <property type="match status" value="2"/>
</dbReference>
<evidence type="ECO:0000256" key="10">
    <source>
        <dbReference type="ARBA" id="ARBA00023114"/>
    </source>
</evidence>
<organism evidence="17 18">
    <name type="scientific">Geotalea uraniireducens (strain Rf4)</name>
    <name type="common">Geobacter uraniireducens</name>
    <dbReference type="NCBI Taxonomy" id="351605"/>
    <lineage>
        <taxon>Bacteria</taxon>
        <taxon>Pseudomonadati</taxon>
        <taxon>Thermodesulfobacteriota</taxon>
        <taxon>Desulfuromonadia</taxon>
        <taxon>Geobacterales</taxon>
        <taxon>Geobacteraceae</taxon>
        <taxon>Geotalea</taxon>
    </lineage>
</organism>
<protein>
    <submittedName>
        <fullName evidence="17">Polysaccharide export protein</fullName>
    </submittedName>
</protein>
<evidence type="ECO:0000256" key="3">
    <source>
        <dbReference type="ARBA" id="ARBA00022448"/>
    </source>
</evidence>
<dbReference type="PANTHER" id="PTHR33619">
    <property type="entry name" value="POLYSACCHARIDE EXPORT PROTEIN GFCE-RELATED"/>
    <property type="match status" value="1"/>
</dbReference>
<evidence type="ECO:0000256" key="7">
    <source>
        <dbReference type="ARBA" id="ARBA00022729"/>
    </source>
</evidence>
<evidence type="ECO:0000256" key="12">
    <source>
        <dbReference type="ARBA" id="ARBA00023139"/>
    </source>
</evidence>
<dbReference type="InterPro" id="IPR003715">
    <property type="entry name" value="Poly_export_N"/>
</dbReference>
<evidence type="ECO:0000256" key="4">
    <source>
        <dbReference type="ARBA" id="ARBA00022452"/>
    </source>
</evidence>
<dbReference type="OrthoDB" id="193635at2"/>
<evidence type="ECO:0000313" key="18">
    <source>
        <dbReference type="Proteomes" id="UP000006695"/>
    </source>
</evidence>
<dbReference type="RefSeq" id="WP_011938570.1">
    <property type="nucleotide sequence ID" value="NC_009483.1"/>
</dbReference>
<keyword evidence="8" id="KW-0625">Polysaccharide transport</keyword>
<dbReference type="GO" id="GO:0006811">
    <property type="term" value="P:monoatomic ion transport"/>
    <property type="evidence" value="ECO:0007669"/>
    <property type="project" value="UniProtKB-KW"/>
</dbReference>
<keyword evidence="4" id="KW-1134">Transmembrane beta strand</keyword>
<evidence type="ECO:0000259" key="15">
    <source>
        <dbReference type="Pfam" id="PF02563"/>
    </source>
</evidence>
<keyword evidence="7" id="KW-0732">Signal</keyword>
<dbReference type="GO" id="GO:0015288">
    <property type="term" value="F:porin activity"/>
    <property type="evidence" value="ECO:0007669"/>
    <property type="project" value="UniProtKB-KW"/>
</dbReference>
<feature type="domain" description="SLBB" evidence="16">
    <location>
        <begin position="148"/>
        <end position="223"/>
    </location>
</feature>
<evidence type="ECO:0000256" key="8">
    <source>
        <dbReference type="ARBA" id="ARBA00023047"/>
    </source>
</evidence>
<proteinExistence type="inferred from homology"/>